<organism evidence="3 5">
    <name type="scientific">Tepidimonas ignava</name>
    <dbReference type="NCBI Taxonomy" id="114249"/>
    <lineage>
        <taxon>Bacteria</taxon>
        <taxon>Pseudomonadati</taxon>
        <taxon>Pseudomonadota</taxon>
        <taxon>Betaproteobacteria</taxon>
        <taxon>Burkholderiales</taxon>
        <taxon>Tepidimonas</taxon>
    </lineage>
</organism>
<proteinExistence type="predicted"/>
<evidence type="ECO:0000313" key="4">
    <source>
        <dbReference type="EMBL" id="TSE24118.1"/>
    </source>
</evidence>
<name>A0A4V2UVY6_9BURK</name>
<reference evidence="3 5" key="1">
    <citation type="submission" date="2019-03" db="EMBL/GenBank/DDBJ databases">
        <title>Genomic Encyclopedia of Type Strains, Phase IV (KMG-IV): sequencing the most valuable type-strain genomes for metagenomic binning, comparative biology and taxonomic classification.</title>
        <authorList>
            <person name="Goeker M."/>
        </authorList>
    </citation>
    <scope>NUCLEOTIDE SEQUENCE [LARGE SCALE GENOMIC DNA]</scope>
    <source>
        <strain evidence="3 5">DSM 12034</strain>
    </source>
</reference>
<feature type="signal peptide" evidence="2">
    <location>
        <begin position="1"/>
        <end position="22"/>
    </location>
</feature>
<gene>
    <name evidence="3" type="ORF">EDC36_10811</name>
    <name evidence="4" type="ORF">Tigna_00119</name>
</gene>
<evidence type="ECO:0000256" key="2">
    <source>
        <dbReference type="SAM" id="SignalP"/>
    </source>
</evidence>
<dbReference type="EMBL" id="VJNC01000001">
    <property type="protein sequence ID" value="TSE24118.1"/>
    <property type="molecule type" value="Genomic_DNA"/>
</dbReference>
<evidence type="ECO:0000313" key="6">
    <source>
        <dbReference type="Proteomes" id="UP000315577"/>
    </source>
</evidence>
<keyword evidence="2" id="KW-0732">Signal</keyword>
<dbReference type="Proteomes" id="UP000295536">
    <property type="component" value="Unassembled WGS sequence"/>
</dbReference>
<comment type="caution">
    <text evidence="3">The sequence shown here is derived from an EMBL/GenBank/DDBJ whole genome shotgun (WGS) entry which is preliminary data.</text>
</comment>
<feature type="region of interest" description="Disordered" evidence="1">
    <location>
        <begin position="32"/>
        <end position="111"/>
    </location>
</feature>
<dbReference type="Proteomes" id="UP000315577">
    <property type="component" value="Unassembled WGS sequence"/>
</dbReference>
<evidence type="ECO:0000313" key="3">
    <source>
        <dbReference type="EMBL" id="TCS97607.1"/>
    </source>
</evidence>
<sequence>MTVFRLLTATLILGVTLSAAHAAERDAAIASGAKLTKADAARTAPGGAGTGDATGAIAPDAGARGIEKKDIRRGMVIAKPTSAHARDAHQAPGECPPCGTLPRTPKPVPHD</sequence>
<dbReference type="EMBL" id="SMAH01000008">
    <property type="protein sequence ID" value="TCS97607.1"/>
    <property type="molecule type" value="Genomic_DNA"/>
</dbReference>
<feature type="compositionally biased region" description="Low complexity" evidence="1">
    <location>
        <begin position="53"/>
        <end position="64"/>
    </location>
</feature>
<feature type="chain" id="PRO_5020855363" evidence="2">
    <location>
        <begin position="23"/>
        <end position="111"/>
    </location>
</feature>
<keyword evidence="6" id="KW-1185">Reference proteome</keyword>
<protein>
    <submittedName>
        <fullName evidence="3">Uncharacterized protein</fullName>
    </submittedName>
</protein>
<evidence type="ECO:0000313" key="5">
    <source>
        <dbReference type="Proteomes" id="UP000295536"/>
    </source>
</evidence>
<reference evidence="4 6" key="2">
    <citation type="submission" date="2019-07" db="EMBL/GenBank/DDBJ databases">
        <title>Tepidimonas ignava SPS-1037 draft genome.</title>
        <authorList>
            <person name="Da Costa M.S."/>
            <person name="Froufe H.J.C."/>
            <person name="Egas C."/>
            <person name="Albuquerque L."/>
        </authorList>
    </citation>
    <scope>NUCLEOTIDE SEQUENCE [LARGE SCALE GENOMIC DNA]</scope>
    <source>
        <strain evidence="4 6">SPS-1037</strain>
    </source>
</reference>
<evidence type="ECO:0000256" key="1">
    <source>
        <dbReference type="SAM" id="MobiDB-lite"/>
    </source>
</evidence>
<dbReference type="RefSeq" id="WP_132962606.1">
    <property type="nucleotide sequence ID" value="NZ_SMAH01000008.1"/>
</dbReference>
<dbReference type="AlphaFoldDB" id="A0A4V2UVY6"/>
<accession>A0A4V2UVY6</accession>